<dbReference type="PaxDb" id="30732-ENSOMEP00000035438"/>
<dbReference type="GeneTree" id="ENSGT01030000236219"/>
<accession>A0A3B3DZ91</accession>
<name>A0A3B3DZ91_ORYME</name>
<reference evidence="1" key="2">
    <citation type="submission" date="2025-09" db="UniProtKB">
        <authorList>
            <consortium name="Ensembl"/>
        </authorList>
    </citation>
    <scope>IDENTIFICATION</scope>
</reference>
<proteinExistence type="predicted"/>
<evidence type="ECO:0000313" key="2">
    <source>
        <dbReference type="Proteomes" id="UP000261560"/>
    </source>
</evidence>
<dbReference type="AlphaFoldDB" id="A0A3B3DZ91"/>
<keyword evidence="2" id="KW-1185">Reference proteome</keyword>
<organism evidence="1 2">
    <name type="scientific">Oryzias melastigma</name>
    <name type="common">Marine medaka</name>
    <dbReference type="NCBI Taxonomy" id="30732"/>
    <lineage>
        <taxon>Eukaryota</taxon>
        <taxon>Metazoa</taxon>
        <taxon>Chordata</taxon>
        <taxon>Craniata</taxon>
        <taxon>Vertebrata</taxon>
        <taxon>Euteleostomi</taxon>
        <taxon>Actinopterygii</taxon>
        <taxon>Neopterygii</taxon>
        <taxon>Teleostei</taxon>
        <taxon>Neoteleostei</taxon>
        <taxon>Acanthomorphata</taxon>
        <taxon>Ovalentaria</taxon>
        <taxon>Atherinomorphae</taxon>
        <taxon>Beloniformes</taxon>
        <taxon>Adrianichthyidae</taxon>
        <taxon>Oryziinae</taxon>
        <taxon>Oryzias</taxon>
    </lineage>
</organism>
<dbReference type="Proteomes" id="UP000261560">
    <property type="component" value="Unplaced"/>
</dbReference>
<dbReference type="Ensembl" id="ENSOMET00000030359.1">
    <property type="protein sequence ID" value="ENSOMEP00000035438.1"/>
    <property type="gene ID" value="ENSOMEG00000022704.1"/>
</dbReference>
<sequence>EGLGQLSEVQLQGPRNGVHVHLTHHHRYVFDCRWIRMELTGVEGSLQSLNVSGHSGDAVYSHLLHSPPLYLLQALPNYVGHLGALSPK</sequence>
<protein>
    <submittedName>
        <fullName evidence="1">Uncharacterized protein</fullName>
    </submittedName>
</protein>
<dbReference type="OMA" id="WIRMELT"/>
<reference evidence="1" key="1">
    <citation type="submission" date="2025-08" db="UniProtKB">
        <authorList>
            <consortium name="Ensembl"/>
        </authorList>
    </citation>
    <scope>IDENTIFICATION</scope>
</reference>
<evidence type="ECO:0000313" key="1">
    <source>
        <dbReference type="Ensembl" id="ENSOMEP00000035438.1"/>
    </source>
</evidence>